<feature type="transmembrane region" description="Helical" evidence="6">
    <location>
        <begin position="408"/>
        <end position="431"/>
    </location>
</feature>
<keyword evidence="5 6" id="KW-0472">Membrane</keyword>
<dbReference type="Pfam" id="PF00753">
    <property type="entry name" value="Lactamase_B"/>
    <property type="match status" value="1"/>
</dbReference>
<evidence type="ECO:0000256" key="4">
    <source>
        <dbReference type="ARBA" id="ARBA00022989"/>
    </source>
</evidence>
<proteinExistence type="predicted"/>
<feature type="domain" description="Metallo-beta-lactamase" evidence="7">
    <location>
        <begin position="547"/>
        <end position="762"/>
    </location>
</feature>
<feature type="transmembrane region" description="Helical" evidence="6">
    <location>
        <begin position="288"/>
        <end position="317"/>
    </location>
</feature>
<sequence>MCGEEENNIKRPLFWIAVCFALGEAYAVAAGHSVIVSGLMIMAALVLSVCTDRAGTAMSFFRDPIYRRLLTGNIFLLVTLLGFMNIRSVDRQGQLADEITEIDRCRVVCSVYDVRNANKGYHVYVKTESMDNQRIGTKLILYMDNVDDIKMGQQIAVYGRMERPDIASNPGEFDARSYYAYKGIYMICRDAVITERGRGYSTIRQFLYSFRLKAGETLDRYLAVRDASVMRAMLLGEKSGIDRDTKRLFQLNGIAHILAISGVHIAIIGMTLFKLLRRISGSNVMPGIVSVCVIVLYGMMTGLASSTCRAVIMMTVVVAAKIKGRSPDMMTSAGIACVIQAVADPYIVMDAGFQLSFAAVLGIAVADPMLEKIVGHGGRLSALRINVSVTLTTTPLVVYYFYQFPLYSVVLNMVVVPFVSVLIFCSMAAIFFGMMPGVWGFASVTAQFLSMPVRYILAAYRALCELMCKLSEYSVNVGHVSVEMVAVYYVTLVVVLWLLCRIRQKNIERPTVRRAAVLAVFFAVTCVTYEYMAYDRNFRVVYMDVGQGDGILIRSGKGVNILIDGGSSDNSQVGEYVIVPVLRYYGAAHIDYAFVTHADSDHISGLKYILQTENTGIIIENIVLPLYGMQDDFEELKEAAGNAGVNILYMKKGDAMEVSAGGVDELFGRDMAKISLSFLYPGPETGIKDINELSAVIRLDYQSHRMLFTGDLGEAGERYLLDEHADVRADVLKVGHHGSRYSSCVDFLDAVSPEFAVISAGADNRYGHPHAETLDRLEAHGAGVKSTIECGAVSVKIDRGGLKLEQYR</sequence>
<evidence type="ECO:0000256" key="3">
    <source>
        <dbReference type="ARBA" id="ARBA00022692"/>
    </source>
</evidence>
<dbReference type="Proteomes" id="UP000283295">
    <property type="component" value="Unassembled WGS sequence"/>
</dbReference>
<comment type="caution">
    <text evidence="8">The sequence shown here is derived from an EMBL/GenBank/DDBJ whole genome shotgun (WGS) entry which is preliminary data.</text>
</comment>
<dbReference type="SMART" id="SM00849">
    <property type="entry name" value="Lactamase_B"/>
    <property type="match status" value="1"/>
</dbReference>
<evidence type="ECO:0000256" key="1">
    <source>
        <dbReference type="ARBA" id="ARBA00004651"/>
    </source>
</evidence>
<comment type="subcellular location">
    <subcellularLocation>
        <location evidence="1">Cell membrane</location>
        <topology evidence="1">Multi-pass membrane protein</topology>
    </subcellularLocation>
</comment>
<dbReference type="InterPro" id="IPR036866">
    <property type="entry name" value="RibonucZ/Hydroxyglut_hydro"/>
</dbReference>
<dbReference type="InterPro" id="IPR035681">
    <property type="entry name" value="ComA-like_MBL"/>
</dbReference>
<dbReference type="EMBL" id="QRVK01000002">
    <property type="protein sequence ID" value="RGS44152.1"/>
    <property type="molecule type" value="Genomic_DNA"/>
</dbReference>
<dbReference type="Pfam" id="PF13567">
    <property type="entry name" value="DUF4131"/>
    <property type="match status" value="1"/>
</dbReference>
<evidence type="ECO:0000256" key="2">
    <source>
        <dbReference type="ARBA" id="ARBA00022475"/>
    </source>
</evidence>
<feature type="transmembrane region" description="Helical" evidence="6">
    <location>
        <begin position="382"/>
        <end position="402"/>
    </location>
</feature>
<dbReference type="InterPro" id="IPR025405">
    <property type="entry name" value="DUF4131"/>
</dbReference>
<dbReference type="NCBIfam" id="TIGR00361">
    <property type="entry name" value="ComEC_Rec2"/>
    <property type="match status" value="1"/>
</dbReference>
<dbReference type="InterPro" id="IPR052159">
    <property type="entry name" value="Competence_DNA_uptake"/>
</dbReference>
<evidence type="ECO:0000313" key="8">
    <source>
        <dbReference type="EMBL" id="RGS44152.1"/>
    </source>
</evidence>
<dbReference type="InterPro" id="IPR004797">
    <property type="entry name" value="Competence_ComEC/Rec2"/>
</dbReference>
<evidence type="ECO:0000256" key="6">
    <source>
        <dbReference type="SAM" id="Phobius"/>
    </source>
</evidence>
<feature type="transmembrane region" description="Helical" evidence="6">
    <location>
        <begin position="512"/>
        <end position="532"/>
    </location>
</feature>
<feature type="transmembrane region" description="Helical" evidence="6">
    <location>
        <begin position="477"/>
        <end position="500"/>
    </location>
</feature>
<dbReference type="GO" id="GO:0005886">
    <property type="term" value="C:plasma membrane"/>
    <property type="evidence" value="ECO:0007669"/>
    <property type="project" value="UniProtKB-SubCell"/>
</dbReference>
<dbReference type="GO" id="GO:0030420">
    <property type="term" value="P:establishment of competence for transformation"/>
    <property type="evidence" value="ECO:0007669"/>
    <property type="project" value="InterPro"/>
</dbReference>
<feature type="transmembrane region" description="Helical" evidence="6">
    <location>
        <begin position="12"/>
        <end position="45"/>
    </location>
</feature>
<accession>A0A3R5WLG2</accession>
<dbReference type="Gene3D" id="3.60.15.10">
    <property type="entry name" value="Ribonuclease Z/Hydroxyacylglutathione hydrolase-like"/>
    <property type="match status" value="1"/>
</dbReference>
<feature type="transmembrane region" description="Helical" evidence="6">
    <location>
        <begin position="353"/>
        <end position="370"/>
    </location>
</feature>
<feature type="transmembrane region" description="Helical" evidence="6">
    <location>
        <begin position="253"/>
        <end position="276"/>
    </location>
</feature>
<dbReference type="AlphaFoldDB" id="A0A3R5WLG2"/>
<organism evidence="8 9">
    <name type="scientific">Coprococcus eutactus</name>
    <dbReference type="NCBI Taxonomy" id="33043"/>
    <lineage>
        <taxon>Bacteria</taxon>
        <taxon>Bacillati</taxon>
        <taxon>Bacillota</taxon>
        <taxon>Clostridia</taxon>
        <taxon>Lachnospirales</taxon>
        <taxon>Lachnospiraceae</taxon>
        <taxon>Coprococcus</taxon>
    </lineage>
</organism>
<protein>
    <submittedName>
        <fullName evidence="8">DNA internalization-related competence protein ComEC/Rec2</fullName>
    </submittedName>
</protein>
<dbReference type="PANTHER" id="PTHR30619:SF1">
    <property type="entry name" value="RECOMBINATION PROTEIN 2"/>
    <property type="match status" value="1"/>
</dbReference>
<gene>
    <name evidence="8" type="ORF">DWX94_01855</name>
</gene>
<keyword evidence="4 6" id="KW-1133">Transmembrane helix</keyword>
<dbReference type="OrthoDB" id="9761531at2"/>
<evidence type="ECO:0000256" key="5">
    <source>
        <dbReference type="ARBA" id="ARBA00023136"/>
    </source>
</evidence>
<keyword evidence="2" id="KW-1003">Cell membrane</keyword>
<dbReference type="InterPro" id="IPR004477">
    <property type="entry name" value="ComEC_N"/>
</dbReference>
<evidence type="ECO:0000313" key="9">
    <source>
        <dbReference type="Proteomes" id="UP000283295"/>
    </source>
</evidence>
<dbReference type="PANTHER" id="PTHR30619">
    <property type="entry name" value="DNA INTERNALIZATION/COMPETENCE PROTEIN COMEC/REC2"/>
    <property type="match status" value="1"/>
</dbReference>
<name>A0A3R5WLG2_9FIRM</name>
<reference evidence="8 9" key="1">
    <citation type="submission" date="2018-08" db="EMBL/GenBank/DDBJ databases">
        <title>A genome reference for cultivated species of the human gut microbiota.</title>
        <authorList>
            <person name="Zou Y."/>
            <person name="Xue W."/>
            <person name="Luo G."/>
        </authorList>
    </citation>
    <scope>NUCLEOTIDE SEQUENCE [LARGE SCALE GENOMIC DNA]</scope>
    <source>
        <strain evidence="8 9">AF22-21</strain>
    </source>
</reference>
<dbReference type="InterPro" id="IPR001279">
    <property type="entry name" value="Metallo-B-lactamas"/>
</dbReference>
<evidence type="ECO:0000259" key="7">
    <source>
        <dbReference type="SMART" id="SM00849"/>
    </source>
</evidence>
<keyword evidence="3 6" id="KW-0812">Transmembrane</keyword>
<dbReference type="NCBIfam" id="TIGR00360">
    <property type="entry name" value="ComEC_N-term"/>
    <property type="match status" value="1"/>
</dbReference>
<dbReference type="SUPFAM" id="SSF56281">
    <property type="entry name" value="Metallo-hydrolase/oxidoreductase"/>
    <property type="match status" value="1"/>
</dbReference>
<feature type="transmembrane region" description="Helical" evidence="6">
    <location>
        <begin position="65"/>
        <end position="84"/>
    </location>
</feature>
<dbReference type="CDD" id="cd07731">
    <property type="entry name" value="ComA-like_MBL-fold"/>
    <property type="match status" value="1"/>
</dbReference>
<dbReference type="Pfam" id="PF03772">
    <property type="entry name" value="Competence"/>
    <property type="match status" value="1"/>
</dbReference>